<keyword evidence="4" id="KW-0809">Transit peptide</keyword>
<evidence type="ECO:0000256" key="6">
    <source>
        <dbReference type="ARBA" id="ARBA00023128"/>
    </source>
</evidence>
<keyword evidence="8" id="KW-1135">Mitochondrion nucleoid</keyword>
<comment type="caution">
    <text evidence="10">The sequence shown here is derived from an EMBL/GenBank/DDBJ whole genome shotgun (WGS) entry which is preliminary data.</text>
</comment>
<dbReference type="Pfam" id="PF06420">
    <property type="entry name" value="Mgm101p"/>
    <property type="match status" value="1"/>
</dbReference>
<keyword evidence="11" id="KW-1185">Reference proteome</keyword>
<evidence type="ECO:0000256" key="3">
    <source>
        <dbReference type="ARBA" id="ARBA00022763"/>
    </source>
</evidence>
<dbReference type="OrthoDB" id="17164at2759"/>
<evidence type="ECO:0000256" key="4">
    <source>
        <dbReference type="ARBA" id="ARBA00022946"/>
    </source>
</evidence>
<accession>A0A8J4V6N2</accession>
<comment type="similarity">
    <text evidence="2">Belongs to the MGM101 family.</text>
</comment>
<keyword evidence="5" id="KW-0238">DNA-binding</keyword>
<reference evidence="10" key="1">
    <citation type="submission" date="2020-01" db="EMBL/GenBank/DDBJ databases">
        <title>Development of genomics and gene disruption for Polysphondylium violaceum indicates a role for the polyketide synthase stlB in stalk morphogenesis.</title>
        <authorList>
            <person name="Narita B."/>
            <person name="Kawabe Y."/>
            <person name="Kin K."/>
            <person name="Saito T."/>
            <person name="Gibbs R."/>
            <person name="Kuspa A."/>
            <person name="Muzny D."/>
            <person name="Queller D."/>
            <person name="Richards S."/>
            <person name="Strassman J."/>
            <person name="Sucgang R."/>
            <person name="Worley K."/>
            <person name="Schaap P."/>
        </authorList>
    </citation>
    <scope>NUCLEOTIDE SEQUENCE</scope>
    <source>
        <strain evidence="10">QSvi11</strain>
    </source>
</reference>
<organism evidence="10 11">
    <name type="scientific">Polysphondylium violaceum</name>
    <dbReference type="NCBI Taxonomy" id="133409"/>
    <lineage>
        <taxon>Eukaryota</taxon>
        <taxon>Amoebozoa</taxon>
        <taxon>Evosea</taxon>
        <taxon>Eumycetozoa</taxon>
        <taxon>Dictyostelia</taxon>
        <taxon>Dictyosteliales</taxon>
        <taxon>Dictyosteliaceae</taxon>
        <taxon>Polysphondylium</taxon>
    </lineage>
</organism>
<name>A0A8J4V6N2_9MYCE</name>
<evidence type="ECO:0000256" key="8">
    <source>
        <dbReference type="ARBA" id="ARBA00023271"/>
    </source>
</evidence>
<sequence>MLNRLINRGIRGIKDVRAYNVASLSSSSSLVLNSNNSNQKLSFSTSNQEKYNNHGYGGNKVLFNDERFYSEEKYQGISKEPFSKEITDVLLANIGSEDIEIKPDGLIYLPEIKYRRILNTAFGPGGWALKPFGPPVVDNGSLIRPYALYCLGRYVAESIGEQPYNESSSFISFATATEAAKSNALVRCCKDLGIGSSLWDPTFIRQWKAQYATEKFFENQKSKEKRKFWILKNGVPNQISYPWKEIDYTSVPSQDSFTPSFVNTPQQETIYTQDSEPTTTAKSASTSASTATTTTNQSGATIENGSEETTIDIDDIVPPQMKKYAGKTWREVIGDPKGLQYLEWVVSKFDSNSEVRLLAQAMLDFARNNS</sequence>
<dbReference type="InterPro" id="IPR009446">
    <property type="entry name" value="Mgm101"/>
</dbReference>
<protein>
    <recommendedName>
        <fullName evidence="12">Mitochondrial genome maintenance protein</fullName>
    </recommendedName>
</protein>
<evidence type="ECO:0000256" key="1">
    <source>
        <dbReference type="ARBA" id="ARBA00004436"/>
    </source>
</evidence>
<proteinExistence type="inferred from homology"/>
<feature type="compositionally biased region" description="Low complexity" evidence="9">
    <location>
        <begin position="278"/>
        <end position="301"/>
    </location>
</feature>
<evidence type="ECO:0000313" key="11">
    <source>
        <dbReference type="Proteomes" id="UP000695562"/>
    </source>
</evidence>
<comment type="subcellular location">
    <subcellularLocation>
        <location evidence="1">Mitochondrion matrix</location>
        <location evidence="1">Mitochondrion nucleoid</location>
    </subcellularLocation>
</comment>
<gene>
    <name evidence="10" type="ORF">CYY_005650</name>
</gene>
<evidence type="ECO:0000256" key="2">
    <source>
        <dbReference type="ARBA" id="ARBA00007053"/>
    </source>
</evidence>
<keyword evidence="7" id="KW-0234">DNA repair</keyword>
<dbReference type="EMBL" id="AJWJ01000231">
    <property type="protein sequence ID" value="KAF2073034.1"/>
    <property type="molecule type" value="Genomic_DNA"/>
</dbReference>
<evidence type="ECO:0000313" key="10">
    <source>
        <dbReference type="EMBL" id="KAF2073034.1"/>
    </source>
</evidence>
<feature type="region of interest" description="Disordered" evidence="9">
    <location>
        <begin position="272"/>
        <end position="311"/>
    </location>
</feature>
<evidence type="ECO:0000256" key="5">
    <source>
        <dbReference type="ARBA" id="ARBA00023125"/>
    </source>
</evidence>
<evidence type="ECO:0000256" key="9">
    <source>
        <dbReference type="SAM" id="MobiDB-lite"/>
    </source>
</evidence>
<dbReference type="PANTHER" id="PTHR31404:SF0">
    <property type="entry name" value="MITOCHONDRIAL GENOME MAINTENANCE PROTEIN MGM101"/>
    <property type="match status" value="1"/>
</dbReference>
<dbReference type="GO" id="GO:0036297">
    <property type="term" value="P:interstrand cross-link repair"/>
    <property type="evidence" value="ECO:0007669"/>
    <property type="project" value="TreeGrafter"/>
</dbReference>
<dbReference type="AlphaFoldDB" id="A0A8J4V6N2"/>
<keyword evidence="6" id="KW-0496">Mitochondrion</keyword>
<evidence type="ECO:0008006" key="12">
    <source>
        <dbReference type="Google" id="ProtNLM"/>
    </source>
</evidence>
<dbReference type="PANTHER" id="PTHR31404">
    <property type="entry name" value="MITOCHONDRIAL GENOME MAINTENANCE PROTEIN MGM101"/>
    <property type="match status" value="1"/>
</dbReference>
<dbReference type="Proteomes" id="UP000695562">
    <property type="component" value="Unassembled WGS sequence"/>
</dbReference>
<keyword evidence="3" id="KW-0227">DNA damage</keyword>
<dbReference type="GO" id="GO:0003697">
    <property type="term" value="F:single-stranded DNA binding"/>
    <property type="evidence" value="ECO:0007669"/>
    <property type="project" value="InterPro"/>
</dbReference>
<dbReference type="GO" id="GO:0000262">
    <property type="term" value="C:mitochondrial chromosome"/>
    <property type="evidence" value="ECO:0007669"/>
    <property type="project" value="InterPro"/>
</dbReference>
<evidence type="ECO:0000256" key="7">
    <source>
        <dbReference type="ARBA" id="ARBA00023204"/>
    </source>
</evidence>
<dbReference type="GO" id="GO:0000725">
    <property type="term" value="P:recombinational repair"/>
    <property type="evidence" value="ECO:0007669"/>
    <property type="project" value="TreeGrafter"/>
</dbReference>